<name>A0A1M7FTP7_9FIRM</name>
<dbReference type="GO" id="GO:0003677">
    <property type="term" value="F:DNA binding"/>
    <property type="evidence" value="ECO:0007669"/>
    <property type="project" value="InterPro"/>
</dbReference>
<dbReference type="RefSeq" id="WP_073282716.1">
    <property type="nucleotide sequence ID" value="NZ_FRCP01000006.1"/>
</dbReference>
<protein>
    <submittedName>
        <fullName evidence="2">DNA binding domain-containing protein, excisionase family</fullName>
    </submittedName>
</protein>
<evidence type="ECO:0000313" key="2">
    <source>
        <dbReference type="EMBL" id="SHM07057.1"/>
    </source>
</evidence>
<gene>
    <name evidence="2" type="ORF">SAMN02746066_00626</name>
</gene>
<dbReference type="Gene3D" id="1.10.1660.10">
    <property type="match status" value="1"/>
</dbReference>
<organism evidence="2 3">
    <name type="scientific">Anaerosporobacter mobilis DSM 15930</name>
    <dbReference type="NCBI Taxonomy" id="1120996"/>
    <lineage>
        <taxon>Bacteria</taxon>
        <taxon>Bacillati</taxon>
        <taxon>Bacillota</taxon>
        <taxon>Clostridia</taxon>
        <taxon>Lachnospirales</taxon>
        <taxon>Lachnospiraceae</taxon>
        <taxon>Anaerosporobacter</taxon>
    </lineage>
</organism>
<dbReference type="AlphaFoldDB" id="A0A1M7FTP7"/>
<dbReference type="EMBL" id="FRCP01000006">
    <property type="protein sequence ID" value="SHM07057.1"/>
    <property type="molecule type" value="Genomic_DNA"/>
</dbReference>
<feature type="domain" description="Helix-turn-helix" evidence="1">
    <location>
        <begin position="5"/>
        <end position="53"/>
    </location>
</feature>
<dbReference type="Pfam" id="PF12728">
    <property type="entry name" value="HTH_17"/>
    <property type="match status" value="1"/>
</dbReference>
<dbReference type="SUPFAM" id="SSF46955">
    <property type="entry name" value="Putative DNA-binding domain"/>
    <property type="match status" value="1"/>
</dbReference>
<dbReference type="OrthoDB" id="26294at2"/>
<dbReference type="Proteomes" id="UP000184038">
    <property type="component" value="Unassembled WGS sequence"/>
</dbReference>
<accession>A0A1M7FTP7</accession>
<dbReference type="InterPro" id="IPR041657">
    <property type="entry name" value="HTH_17"/>
</dbReference>
<evidence type="ECO:0000313" key="3">
    <source>
        <dbReference type="Proteomes" id="UP000184038"/>
    </source>
</evidence>
<dbReference type="InterPro" id="IPR009061">
    <property type="entry name" value="DNA-bd_dom_put_sf"/>
</dbReference>
<sequence>MENKFYTIDQVAEVLDIHHKTVRKFIKEGKLKANKVGKQWRISQIDLEVFTENKNSTIENEVPTFDEEVEFSKAKDKLEMNNEIKVSSVVDLKNISKDTYFRVSNTLLAIMNCKDERLQGQTINIKYNENTNRLRIILWANIDMTKEFLDDIAMLVEANEMEGQNDEI</sequence>
<dbReference type="STRING" id="1120996.SAMN02746066_00626"/>
<dbReference type="InterPro" id="IPR010093">
    <property type="entry name" value="SinI_DNA-bd"/>
</dbReference>
<evidence type="ECO:0000259" key="1">
    <source>
        <dbReference type="Pfam" id="PF12728"/>
    </source>
</evidence>
<keyword evidence="3" id="KW-1185">Reference proteome</keyword>
<dbReference type="NCBIfam" id="TIGR01764">
    <property type="entry name" value="excise"/>
    <property type="match status" value="1"/>
</dbReference>
<proteinExistence type="predicted"/>
<reference evidence="2 3" key="1">
    <citation type="submission" date="2016-11" db="EMBL/GenBank/DDBJ databases">
        <authorList>
            <person name="Jaros S."/>
            <person name="Januszkiewicz K."/>
            <person name="Wedrychowicz H."/>
        </authorList>
    </citation>
    <scope>NUCLEOTIDE SEQUENCE [LARGE SCALE GENOMIC DNA]</scope>
    <source>
        <strain evidence="2 3">DSM 15930</strain>
    </source>
</reference>